<dbReference type="CDD" id="cd06261">
    <property type="entry name" value="TM_PBP2"/>
    <property type="match status" value="1"/>
</dbReference>
<feature type="domain" description="ABC transmembrane type-1" evidence="9">
    <location>
        <begin position="11"/>
        <end position="200"/>
    </location>
</feature>
<dbReference type="GO" id="GO:0043190">
    <property type="term" value="C:ATP-binding cassette (ABC) transporter complex"/>
    <property type="evidence" value="ECO:0007669"/>
    <property type="project" value="InterPro"/>
</dbReference>
<evidence type="ECO:0000313" key="11">
    <source>
        <dbReference type="Proteomes" id="UP000515511"/>
    </source>
</evidence>
<evidence type="ECO:0000256" key="6">
    <source>
        <dbReference type="ARBA" id="ARBA00022989"/>
    </source>
</evidence>
<keyword evidence="4 8" id="KW-0812">Transmembrane</keyword>
<evidence type="ECO:0000313" key="10">
    <source>
        <dbReference type="EMBL" id="QNE36913.1"/>
    </source>
</evidence>
<feature type="transmembrane region" description="Helical" evidence="8">
    <location>
        <begin position="12"/>
        <end position="34"/>
    </location>
</feature>
<dbReference type="Gene3D" id="1.10.3720.10">
    <property type="entry name" value="MetI-like"/>
    <property type="match status" value="1"/>
</dbReference>
<feature type="transmembrane region" description="Helical" evidence="8">
    <location>
        <begin position="46"/>
        <end position="70"/>
    </location>
</feature>
<dbReference type="GO" id="GO:0022857">
    <property type="term" value="F:transmembrane transporter activity"/>
    <property type="evidence" value="ECO:0007669"/>
    <property type="project" value="InterPro"/>
</dbReference>
<protein>
    <submittedName>
        <fullName evidence="10">Amino acid ABC transporter permease</fullName>
    </submittedName>
</protein>
<dbReference type="GO" id="GO:0006865">
    <property type="term" value="P:amino acid transport"/>
    <property type="evidence" value="ECO:0007669"/>
    <property type="project" value="UniProtKB-KW"/>
</dbReference>
<evidence type="ECO:0000259" key="9">
    <source>
        <dbReference type="PROSITE" id="PS50928"/>
    </source>
</evidence>
<dbReference type="InterPro" id="IPR043429">
    <property type="entry name" value="ArtM/GltK/GlnP/TcyL/YhdX-like"/>
</dbReference>
<keyword evidence="6 8" id="KW-1133">Transmembrane helix</keyword>
<evidence type="ECO:0000256" key="8">
    <source>
        <dbReference type="RuleBase" id="RU363032"/>
    </source>
</evidence>
<dbReference type="Proteomes" id="UP000515511">
    <property type="component" value="Chromosome"/>
</dbReference>
<dbReference type="SUPFAM" id="SSF161098">
    <property type="entry name" value="MetI-like"/>
    <property type="match status" value="1"/>
</dbReference>
<keyword evidence="5" id="KW-0029">Amino-acid transport</keyword>
<dbReference type="KEGG" id="lse:F1C12_18540"/>
<comment type="similarity">
    <text evidence="8">Belongs to the binding-protein-dependent transport system permease family.</text>
</comment>
<evidence type="ECO:0000256" key="4">
    <source>
        <dbReference type="ARBA" id="ARBA00022692"/>
    </source>
</evidence>
<reference evidence="11" key="1">
    <citation type="submission" date="2019-09" db="EMBL/GenBank/DDBJ databases">
        <title>Antimicrobial potential of Antarctic Bacteria.</title>
        <authorList>
            <person name="Benaud N."/>
            <person name="Edwards R.J."/>
            <person name="Ferrari B.C."/>
        </authorList>
    </citation>
    <scope>NUCLEOTIDE SEQUENCE [LARGE SCALE GENOMIC DNA]</scope>
    <source>
        <strain evidence="11">INR9</strain>
    </source>
</reference>
<dbReference type="PANTHER" id="PTHR30614">
    <property type="entry name" value="MEMBRANE COMPONENT OF AMINO ACID ABC TRANSPORTER"/>
    <property type="match status" value="1"/>
</dbReference>
<accession>A0A7G6YEJ8</accession>
<keyword evidence="7 8" id="KW-0472">Membrane</keyword>
<comment type="subcellular location">
    <subcellularLocation>
        <location evidence="1 8">Cell membrane</location>
        <topology evidence="1 8">Multi-pass membrane protein</topology>
    </subcellularLocation>
</comment>
<dbReference type="RefSeq" id="WP_185276339.1">
    <property type="nucleotide sequence ID" value="NZ_CP043641.1"/>
</dbReference>
<dbReference type="NCBIfam" id="TIGR01726">
    <property type="entry name" value="HEQRo_perm_3TM"/>
    <property type="match status" value="1"/>
</dbReference>
<dbReference type="EMBL" id="CP043641">
    <property type="protein sequence ID" value="QNE36913.1"/>
    <property type="molecule type" value="Genomic_DNA"/>
</dbReference>
<evidence type="ECO:0000256" key="5">
    <source>
        <dbReference type="ARBA" id="ARBA00022970"/>
    </source>
</evidence>
<sequence>MDHLAVVAQGVQMTLLVTVCSFALGAIGGVPLVLARRSRFAALRFAARAVIEVVRGIPPLVWLFILYFGIGSGAIKLDPFTAAIIAFGVVTSAYMAEIYRGGLTAISDGQWEASDALGMTRTATLASVIGPQVLRVSIPAAATYAIGLLKDSSIASVIGVQDIVFFAGQDASQTADGIVPFLWAAGLYIAMTIPCAWLTRRLDTTLRKRVAR</sequence>
<keyword evidence="3" id="KW-1003">Cell membrane</keyword>
<evidence type="ECO:0000256" key="1">
    <source>
        <dbReference type="ARBA" id="ARBA00004651"/>
    </source>
</evidence>
<feature type="transmembrane region" description="Helical" evidence="8">
    <location>
        <begin position="178"/>
        <end position="199"/>
    </location>
</feature>
<dbReference type="Pfam" id="PF00528">
    <property type="entry name" value="BPD_transp_1"/>
    <property type="match status" value="1"/>
</dbReference>
<gene>
    <name evidence="10" type="ORF">F1C12_18540</name>
</gene>
<proteinExistence type="inferred from homology"/>
<evidence type="ECO:0000256" key="7">
    <source>
        <dbReference type="ARBA" id="ARBA00023136"/>
    </source>
</evidence>
<organism evidence="10 11">
    <name type="scientific">Leifsonia shinshuensis</name>
    <dbReference type="NCBI Taxonomy" id="150026"/>
    <lineage>
        <taxon>Bacteria</taxon>
        <taxon>Bacillati</taxon>
        <taxon>Actinomycetota</taxon>
        <taxon>Actinomycetes</taxon>
        <taxon>Micrococcales</taxon>
        <taxon>Microbacteriaceae</taxon>
        <taxon>Leifsonia</taxon>
    </lineage>
</organism>
<dbReference type="PROSITE" id="PS50928">
    <property type="entry name" value="ABC_TM1"/>
    <property type="match status" value="1"/>
</dbReference>
<keyword evidence="2 8" id="KW-0813">Transport</keyword>
<evidence type="ECO:0000256" key="2">
    <source>
        <dbReference type="ARBA" id="ARBA00022448"/>
    </source>
</evidence>
<name>A0A7G6YEJ8_9MICO</name>
<evidence type="ECO:0000256" key="3">
    <source>
        <dbReference type="ARBA" id="ARBA00022475"/>
    </source>
</evidence>
<dbReference type="InterPro" id="IPR035906">
    <property type="entry name" value="MetI-like_sf"/>
</dbReference>
<dbReference type="InterPro" id="IPR000515">
    <property type="entry name" value="MetI-like"/>
</dbReference>
<dbReference type="InterPro" id="IPR010065">
    <property type="entry name" value="AA_ABC_transptr_permease_3TM"/>
</dbReference>
<dbReference type="AlphaFoldDB" id="A0A7G6YEJ8"/>
<dbReference type="PANTHER" id="PTHR30614:SF0">
    <property type="entry name" value="L-CYSTINE TRANSPORT SYSTEM PERMEASE PROTEIN TCYL"/>
    <property type="match status" value="1"/>
</dbReference>